<evidence type="ECO:0000256" key="9">
    <source>
        <dbReference type="ARBA" id="ARBA00023065"/>
    </source>
</evidence>
<dbReference type="CDD" id="cd12833">
    <property type="entry name" value="ZntB-like_1"/>
    <property type="match status" value="1"/>
</dbReference>
<evidence type="ECO:0000256" key="4">
    <source>
        <dbReference type="ARBA" id="ARBA00022475"/>
    </source>
</evidence>
<evidence type="ECO:0000256" key="12">
    <source>
        <dbReference type="SAM" id="Phobius"/>
    </source>
</evidence>
<evidence type="ECO:0000256" key="11">
    <source>
        <dbReference type="SAM" id="Coils"/>
    </source>
</evidence>
<keyword evidence="4" id="KW-1003">Cell membrane</keyword>
<dbReference type="EMBL" id="PQGG01000031">
    <property type="protein sequence ID" value="POP51934.1"/>
    <property type="molecule type" value="Genomic_DNA"/>
</dbReference>
<dbReference type="PANTHER" id="PTHR46494:SF3">
    <property type="entry name" value="ZINC TRANSPORT PROTEIN ZNTB"/>
    <property type="match status" value="1"/>
</dbReference>
<reference evidence="13" key="1">
    <citation type="submission" date="2018-01" db="EMBL/GenBank/DDBJ databases">
        <authorList>
            <person name="Yu X.-D."/>
        </authorList>
    </citation>
    <scope>NUCLEOTIDE SEQUENCE</scope>
    <source>
        <strain evidence="13">ZX-21</strain>
    </source>
</reference>
<feature type="transmembrane region" description="Helical" evidence="12">
    <location>
        <begin position="297"/>
        <end position="316"/>
    </location>
</feature>
<evidence type="ECO:0000256" key="1">
    <source>
        <dbReference type="ARBA" id="ARBA00004651"/>
    </source>
</evidence>
<accession>A0A2S4HD61</accession>
<comment type="similarity">
    <text evidence="2">Belongs to the CorA metal ion transporter (MIT) (TC 1.A.35) family.</text>
</comment>
<dbReference type="GO" id="GO:0000287">
    <property type="term" value="F:magnesium ion binding"/>
    <property type="evidence" value="ECO:0007669"/>
    <property type="project" value="TreeGrafter"/>
</dbReference>
<evidence type="ECO:0000256" key="5">
    <source>
        <dbReference type="ARBA" id="ARBA00022519"/>
    </source>
</evidence>
<evidence type="ECO:0000256" key="2">
    <source>
        <dbReference type="ARBA" id="ARBA00009765"/>
    </source>
</evidence>
<feature type="coiled-coil region" evidence="11">
    <location>
        <begin position="222"/>
        <end position="249"/>
    </location>
</feature>
<evidence type="ECO:0000313" key="13">
    <source>
        <dbReference type="EMBL" id="POP51934.1"/>
    </source>
</evidence>
<comment type="caution">
    <text evidence="13">The sequence shown here is derived from an EMBL/GenBank/DDBJ whole genome shotgun (WGS) entry which is preliminary data.</text>
</comment>
<dbReference type="GO" id="GO:0015087">
    <property type="term" value="F:cobalt ion transmembrane transporter activity"/>
    <property type="evidence" value="ECO:0007669"/>
    <property type="project" value="TreeGrafter"/>
</dbReference>
<keyword evidence="3" id="KW-0813">Transport</keyword>
<evidence type="ECO:0000313" key="14">
    <source>
        <dbReference type="Proteomes" id="UP000237222"/>
    </source>
</evidence>
<dbReference type="Proteomes" id="UP000237222">
    <property type="component" value="Unassembled WGS sequence"/>
</dbReference>
<keyword evidence="7" id="KW-0862">Zinc</keyword>
<dbReference type="InterPro" id="IPR002523">
    <property type="entry name" value="MgTranspt_CorA/ZnTranspt_ZntB"/>
</dbReference>
<dbReference type="Pfam" id="PF01544">
    <property type="entry name" value="CorA"/>
    <property type="match status" value="1"/>
</dbReference>
<dbReference type="GO" id="GO:0005886">
    <property type="term" value="C:plasma membrane"/>
    <property type="evidence" value="ECO:0007669"/>
    <property type="project" value="UniProtKB-SubCell"/>
</dbReference>
<dbReference type="OrthoDB" id="9803484at2"/>
<evidence type="ECO:0000256" key="10">
    <source>
        <dbReference type="ARBA" id="ARBA00023136"/>
    </source>
</evidence>
<sequence length="322" mass="35765">MDDFLIFAKLLDGNGGARDVSAEEIAQWQPAQGLLWLHFDYSKAGTLQWLQEHSGLDDIAIAALVAEDTRPRATSHAGGLLMALRGVNMNPEADPEDMVSIRLCVDQHRIISSRKRRLLSVDDIVESFAEGEGPQNSADFVAILCDRLVRRMAGPIDTAEDKVDELEEMLLGSARAKLRSELGQVRRQSIALRRYLAPQREALSWVQSERLPWFGDVQRLQVREVSDRLAQYIETLDSIRERAAVSQEELVNQISEESNSRMYVLSIVSAIFLPLGFATGLLGINVGGIPGADNSDAFAIFIGILVGISAALLVFFRYKKWL</sequence>
<dbReference type="PANTHER" id="PTHR46494">
    <property type="entry name" value="CORA FAMILY METAL ION TRANSPORTER (EUROFUNG)"/>
    <property type="match status" value="1"/>
</dbReference>
<dbReference type="GO" id="GO:0015095">
    <property type="term" value="F:magnesium ion transmembrane transporter activity"/>
    <property type="evidence" value="ECO:0007669"/>
    <property type="project" value="TreeGrafter"/>
</dbReference>
<dbReference type="InterPro" id="IPR045861">
    <property type="entry name" value="CorA_cytoplasmic_dom"/>
</dbReference>
<keyword evidence="8 12" id="KW-1133">Transmembrane helix</keyword>
<keyword evidence="11" id="KW-0175">Coiled coil</keyword>
<dbReference type="SUPFAM" id="SSF143865">
    <property type="entry name" value="CorA soluble domain-like"/>
    <property type="match status" value="1"/>
</dbReference>
<evidence type="ECO:0000256" key="6">
    <source>
        <dbReference type="ARBA" id="ARBA00022692"/>
    </source>
</evidence>
<protein>
    <submittedName>
        <fullName evidence="13">Zinc transporter ZntB</fullName>
    </submittedName>
</protein>
<comment type="subcellular location">
    <subcellularLocation>
        <location evidence="1">Cell membrane</location>
        <topology evidence="1">Multi-pass membrane protein</topology>
    </subcellularLocation>
</comment>
<gene>
    <name evidence="13" type="ORF">C0068_13060</name>
</gene>
<evidence type="ECO:0000256" key="8">
    <source>
        <dbReference type="ARBA" id="ARBA00022989"/>
    </source>
</evidence>
<evidence type="ECO:0000256" key="7">
    <source>
        <dbReference type="ARBA" id="ARBA00022833"/>
    </source>
</evidence>
<evidence type="ECO:0000256" key="3">
    <source>
        <dbReference type="ARBA" id="ARBA00022448"/>
    </source>
</evidence>
<dbReference type="Gene3D" id="1.20.58.340">
    <property type="entry name" value="Magnesium transport protein CorA, transmembrane region"/>
    <property type="match status" value="2"/>
</dbReference>
<dbReference type="Gene3D" id="3.30.460.20">
    <property type="entry name" value="CorA soluble domain-like"/>
    <property type="match status" value="1"/>
</dbReference>
<dbReference type="SUPFAM" id="SSF144083">
    <property type="entry name" value="Magnesium transport protein CorA, transmembrane region"/>
    <property type="match status" value="1"/>
</dbReference>
<keyword evidence="6 12" id="KW-0812">Transmembrane</keyword>
<dbReference type="InterPro" id="IPR045863">
    <property type="entry name" value="CorA_TM1_TM2"/>
</dbReference>
<dbReference type="GO" id="GO:0050897">
    <property type="term" value="F:cobalt ion binding"/>
    <property type="evidence" value="ECO:0007669"/>
    <property type="project" value="TreeGrafter"/>
</dbReference>
<dbReference type="AlphaFoldDB" id="A0A2S4HD61"/>
<dbReference type="RefSeq" id="WP_103684917.1">
    <property type="nucleotide sequence ID" value="NZ_PQGG01000031.1"/>
</dbReference>
<name>A0A2S4HD61_9GAMM</name>
<keyword evidence="9" id="KW-0406">Ion transport</keyword>
<proteinExistence type="inferred from homology"/>
<feature type="transmembrane region" description="Helical" evidence="12">
    <location>
        <begin position="263"/>
        <end position="285"/>
    </location>
</feature>
<organism evidence="13 14">
    <name type="scientific">Zhongshania marina</name>
    <dbReference type="NCBI Taxonomy" id="2304603"/>
    <lineage>
        <taxon>Bacteria</taxon>
        <taxon>Pseudomonadati</taxon>
        <taxon>Pseudomonadota</taxon>
        <taxon>Gammaproteobacteria</taxon>
        <taxon>Cellvibrionales</taxon>
        <taxon>Spongiibacteraceae</taxon>
        <taxon>Zhongshania</taxon>
    </lineage>
</organism>
<keyword evidence="5" id="KW-0997">Cell inner membrane</keyword>
<keyword evidence="10 12" id="KW-0472">Membrane</keyword>